<organism evidence="2 3">
    <name type="scientific">Adineta steineri</name>
    <dbReference type="NCBI Taxonomy" id="433720"/>
    <lineage>
        <taxon>Eukaryota</taxon>
        <taxon>Metazoa</taxon>
        <taxon>Spiralia</taxon>
        <taxon>Gnathifera</taxon>
        <taxon>Rotifera</taxon>
        <taxon>Eurotatoria</taxon>
        <taxon>Bdelloidea</taxon>
        <taxon>Adinetida</taxon>
        <taxon>Adinetidae</taxon>
        <taxon>Adineta</taxon>
    </lineage>
</organism>
<dbReference type="InterPro" id="IPR052201">
    <property type="entry name" value="LRR-containing_regulator"/>
</dbReference>
<dbReference type="EMBL" id="CAJNOE010001559">
    <property type="protein sequence ID" value="CAF1433580.1"/>
    <property type="molecule type" value="Genomic_DNA"/>
</dbReference>
<dbReference type="PANTHER" id="PTHR24111">
    <property type="entry name" value="LEUCINE-RICH REPEAT-CONTAINING PROTEIN 34"/>
    <property type="match status" value="1"/>
</dbReference>
<dbReference type="Gene3D" id="3.80.10.10">
    <property type="entry name" value="Ribonuclease Inhibitor"/>
    <property type="match status" value="1"/>
</dbReference>
<dbReference type="PANTHER" id="PTHR24111:SF0">
    <property type="entry name" value="LEUCINE-RICH REPEAT-CONTAINING PROTEIN"/>
    <property type="match status" value="1"/>
</dbReference>
<feature type="non-terminal residue" evidence="2">
    <location>
        <position position="1"/>
    </location>
</feature>
<dbReference type="AlphaFoldDB" id="A0A815NEE2"/>
<keyword evidence="1" id="KW-0677">Repeat</keyword>
<dbReference type="SUPFAM" id="SSF52047">
    <property type="entry name" value="RNI-like"/>
    <property type="match status" value="1"/>
</dbReference>
<evidence type="ECO:0000256" key="1">
    <source>
        <dbReference type="ARBA" id="ARBA00022737"/>
    </source>
</evidence>
<dbReference type="InterPro" id="IPR001611">
    <property type="entry name" value="Leu-rich_rpt"/>
</dbReference>
<name>A0A815NEE2_9BILA</name>
<comment type="caution">
    <text evidence="2">The sequence shown here is derived from an EMBL/GenBank/DDBJ whole genome shotgun (WGS) entry which is preliminary data.</text>
</comment>
<reference evidence="2" key="1">
    <citation type="submission" date="2021-02" db="EMBL/GenBank/DDBJ databases">
        <authorList>
            <person name="Nowell W R."/>
        </authorList>
    </citation>
    <scope>NUCLEOTIDE SEQUENCE</scope>
</reference>
<gene>
    <name evidence="2" type="ORF">IZO911_LOCUS41379</name>
</gene>
<evidence type="ECO:0000313" key="3">
    <source>
        <dbReference type="Proteomes" id="UP000663860"/>
    </source>
</evidence>
<dbReference type="Proteomes" id="UP000663860">
    <property type="component" value="Unassembled WGS sequence"/>
</dbReference>
<evidence type="ECO:0000313" key="2">
    <source>
        <dbReference type="EMBL" id="CAF1433580.1"/>
    </source>
</evidence>
<accession>A0A815NEE2</accession>
<dbReference type="Pfam" id="PF13516">
    <property type="entry name" value="LRR_6"/>
    <property type="match status" value="2"/>
</dbReference>
<dbReference type="InterPro" id="IPR032675">
    <property type="entry name" value="LRR_dom_sf"/>
</dbReference>
<protein>
    <submittedName>
        <fullName evidence="2">Uncharacterized protein</fullName>
    </submittedName>
</protein>
<sequence>MHYPGKYTVEEETIFVIKKNSLTLLTLLVELVYRILDHLDIPIILLSAYGVCTRLNTIIDTYPRYKVCTKLTLRYKNIVDENLKYLANSLKMNTSFKELDFANNKIGDNGVKYLTDALQADMILEILNLYGNKISDEGVK</sequence>
<proteinExistence type="predicted"/>